<dbReference type="Proteomes" id="UP000046393">
    <property type="component" value="Unplaced"/>
</dbReference>
<dbReference type="PROSITE" id="PS50234">
    <property type="entry name" value="VWFA"/>
    <property type="match status" value="1"/>
</dbReference>
<keyword evidence="2" id="KW-1185">Reference proteome</keyword>
<accession>A0A0N5AXZ5</accession>
<dbReference type="PANTHER" id="PTHR24020:SF84">
    <property type="entry name" value="VWFA DOMAIN-CONTAINING PROTEIN"/>
    <property type="match status" value="1"/>
</dbReference>
<sequence>MSITTFSLSISFKILGCQYDIVLLMDFSGGTEDKRTSYTDLASSLIKTSALSIQVCMVRYSGPGREDTVFHLNKHIDSIKAIEEMNSASHLGGTTRTGEAIRYTIDEFSEKNGGRAHAVKMMIVFTDGYSQDEPAVAAKEAQKLGINIRVVAIEDENLPPNRNQLNEIAGNPKVPLLNFYHELLLPINFHHKIIIAI</sequence>
<organism evidence="2 3">
    <name type="scientific">Syphacia muris</name>
    <dbReference type="NCBI Taxonomy" id="451379"/>
    <lineage>
        <taxon>Eukaryota</taxon>
        <taxon>Metazoa</taxon>
        <taxon>Ecdysozoa</taxon>
        <taxon>Nematoda</taxon>
        <taxon>Chromadorea</taxon>
        <taxon>Rhabditida</taxon>
        <taxon>Spirurina</taxon>
        <taxon>Oxyuridomorpha</taxon>
        <taxon>Oxyuroidea</taxon>
        <taxon>Oxyuridae</taxon>
        <taxon>Syphacia</taxon>
    </lineage>
</organism>
<dbReference type="Pfam" id="PF00092">
    <property type="entry name" value="VWA"/>
    <property type="match status" value="1"/>
</dbReference>
<dbReference type="Gene3D" id="3.40.50.410">
    <property type="entry name" value="von Willebrand factor, type A domain"/>
    <property type="match status" value="1"/>
</dbReference>
<dbReference type="WBParaSite" id="SMUV_0000983001-mRNA-1">
    <property type="protein sequence ID" value="SMUV_0000983001-mRNA-1"/>
    <property type="gene ID" value="SMUV_0000983001"/>
</dbReference>
<dbReference type="InterPro" id="IPR036465">
    <property type="entry name" value="vWFA_dom_sf"/>
</dbReference>
<dbReference type="AlphaFoldDB" id="A0A0N5AXZ5"/>
<proteinExistence type="predicted"/>
<dbReference type="SUPFAM" id="SSF53300">
    <property type="entry name" value="vWA-like"/>
    <property type="match status" value="1"/>
</dbReference>
<reference evidence="3" key="1">
    <citation type="submission" date="2017-02" db="UniProtKB">
        <authorList>
            <consortium name="WormBaseParasite"/>
        </authorList>
    </citation>
    <scope>IDENTIFICATION</scope>
</reference>
<protein>
    <submittedName>
        <fullName evidence="3">VWFA domain-containing protein</fullName>
    </submittedName>
</protein>
<dbReference type="STRING" id="451379.A0A0N5AXZ5"/>
<dbReference type="SMART" id="SM00327">
    <property type="entry name" value="VWA"/>
    <property type="match status" value="1"/>
</dbReference>
<dbReference type="InterPro" id="IPR002035">
    <property type="entry name" value="VWF_A"/>
</dbReference>
<feature type="domain" description="VWFA" evidence="1">
    <location>
        <begin position="20"/>
        <end position="193"/>
    </location>
</feature>
<dbReference type="PANTHER" id="PTHR24020">
    <property type="entry name" value="COLLAGEN ALPHA"/>
    <property type="match status" value="1"/>
</dbReference>
<evidence type="ECO:0000313" key="3">
    <source>
        <dbReference type="WBParaSite" id="SMUV_0000983001-mRNA-1"/>
    </source>
</evidence>
<evidence type="ECO:0000313" key="2">
    <source>
        <dbReference type="Proteomes" id="UP000046393"/>
    </source>
</evidence>
<name>A0A0N5AXZ5_9BILA</name>
<dbReference type="InterPro" id="IPR050525">
    <property type="entry name" value="ECM_Assembly_Org"/>
</dbReference>
<evidence type="ECO:0000259" key="1">
    <source>
        <dbReference type="PROSITE" id="PS50234"/>
    </source>
</evidence>